<sequence>MTTTTSVPLSPGDIAMNEFCGISTATYYPGQLPIDFLRKRTTEIIEKNPWLTSTLKKNTQSNTLCAVFSSDPVQSEDYFNVVNVPAFEPSFQSASRALKDFQIRKGKECIDNDEKLFKVTAVSVGDSKAETVLIVSLSHTLADGFTFYSIYSMFEKTPYPMTFERVDGFADQSVVANLATAPPPIVQYEIDLGVIEKEKEKTKKDVEYVSTNDVVTSTFLSNSGINYGMMALNMRGRVSSVTNNHAGNYEGSIVLMPANFESPASVRTALKKFKLDAFPTFLQACLGKNAVVSNWASFHHDLKFEGGLKPVDHHPLERDSVHMIWSTGIIYKPTAERLALLYGDTKKANGVNLFQ</sequence>
<comment type="caution">
    <text evidence="1">The sequence shown here is derived from an EMBL/GenBank/DDBJ whole genome shotgun (WGS) entry which is preliminary data.</text>
</comment>
<evidence type="ECO:0000313" key="2">
    <source>
        <dbReference type="Proteomes" id="UP000193642"/>
    </source>
</evidence>
<keyword evidence="2" id="KW-1185">Reference proteome</keyword>
<gene>
    <name evidence="1" type="ORF">BCR33DRAFT_861948</name>
</gene>
<dbReference type="OrthoDB" id="418976at2759"/>
<dbReference type="Proteomes" id="UP000193642">
    <property type="component" value="Unassembled WGS sequence"/>
</dbReference>
<organism evidence="1 2">
    <name type="scientific">Rhizoclosmatium globosum</name>
    <dbReference type="NCBI Taxonomy" id="329046"/>
    <lineage>
        <taxon>Eukaryota</taxon>
        <taxon>Fungi</taxon>
        <taxon>Fungi incertae sedis</taxon>
        <taxon>Chytridiomycota</taxon>
        <taxon>Chytridiomycota incertae sedis</taxon>
        <taxon>Chytridiomycetes</taxon>
        <taxon>Chytridiales</taxon>
        <taxon>Chytriomycetaceae</taxon>
        <taxon>Rhizoclosmatium</taxon>
    </lineage>
</organism>
<evidence type="ECO:0000313" key="1">
    <source>
        <dbReference type="EMBL" id="ORY21577.1"/>
    </source>
</evidence>
<reference evidence="1 2" key="1">
    <citation type="submission" date="2016-07" db="EMBL/GenBank/DDBJ databases">
        <title>Pervasive Adenine N6-methylation of Active Genes in Fungi.</title>
        <authorList>
            <consortium name="DOE Joint Genome Institute"/>
            <person name="Mondo S.J."/>
            <person name="Dannebaum R.O."/>
            <person name="Kuo R.C."/>
            <person name="Labutti K."/>
            <person name="Haridas S."/>
            <person name="Kuo A."/>
            <person name="Salamov A."/>
            <person name="Ahrendt S.R."/>
            <person name="Lipzen A."/>
            <person name="Sullivan W."/>
            <person name="Andreopoulos W.B."/>
            <person name="Clum A."/>
            <person name="Lindquist E."/>
            <person name="Daum C."/>
            <person name="Ramamoorthy G.K."/>
            <person name="Gryganskyi A."/>
            <person name="Culley D."/>
            <person name="Magnuson J.K."/>
            <person name="James T.Y."/>
            <person name="O'Malley M.A."/>
            <person name="Stajich J.E."/>
            <person name="Spatafora J.W."/>
            <person name="Visel A."/>
            <person name="Grigoriev I.V."/>
        </authorList>
    </citation>
    <scope>NUCLEOTIDE SEQUENCE [LARGE SCALE GENOMIC DNA]</scope>
    <source>
        <strain evidence="1 2">JEL800</strain>
    </source>
</reference>
<protein>
    <recommendedName>
        <fullName evidence="3">CoA-dependent acyltransferase</fullName>
    </recommendedName>
</protein>
<accession>A0A1Y2AHA4</accession>
<dbReference type="EMBL" id="MCGO01000200">
    <property type="protein sequence ID" value="ORY21577.1"/>
    <property type="molecule type" value="Genomic_DNA"/>
</dbReference>
<dbReference type="AlphaFoldDB" id="A0A1Y2AHA4"/>
<evidence type="ECO:0008006" key="3">
    <source>
        <dbReference type="Google" id="ProtNLM"/>
    </source>
</evidence>
<proteinExistence type="predicted"/>
<name>A0A1Y2AHA4_9FUNG</name>